<comment type="caution">
    <text evidence="1">The sequence shown here is derived from an EMBL/GenBank/DDBJ whole genome shotgun (WGS) entry which is preliminary data.</text>
</comment>
<name>A0A8J6B5T6_9EUKA</name>
<organism evidence="1 2">
    <name type="scientific">Carpediemonas membranifera</name>
    <dbReference type="NCBI Taxonomy" id="201153"/>
    <lineage>
        <taxon>Eukaryota</taxon>
        <taxon>Metamonada</taxon>
        <taxon>Carpediemonas-like organisms</taxon>
        <taxon>Carpediemonas</taxon>
    </lineage>
</organism>
<sequence length="175" mass="18524">MTQCSDNNAEHSAMIFIVDANDEVDASKLAPEADLRILIAKGASLSQLDALDVSVGTHGMSVYSFPDPTAKSKGLADQTSDEDLYSTQALLVTLQTHPWPDTTKPLPAILQDALTTITKDIAGLADEESDADFGRLLAAADTIRKFNQTAKTADERAAGRDAAAQMAMAIAELGM</sequence>
<accession>A0A8J6B5T6</accession>
<keyword evidence="2" id="KW-1185">Reference proteome</keyword>
<proteinExistence type="predicted"/>
<dbReference type="AlphaFoldDB" id="A0A8J6B5T6"/>
<dbReference type="EMBL" id="JAHDYR010000006">
    <property type="protein sequence ID" value="KAG9396273.1"/>
    <property type="molecule type" value="Genomic_DNA"/>
</dbReference>
<reference evidence="1" key="1">
    <citation type="submission" date="2021-05" db="EMBL/GenBank/DDBJ databases">
        <title>A free-living protist that lacks canonical eukaryotic 1 DNA replication and segregation systems.</title>
        <authorList>
            <person name="Salas-Leiva D.E."/>
            <person name="Tromer E.C."/>
            <person name="Curtis B.A."/>
            <person name="Jerlstrom-Hultqvist J."/>
            <person name="Kolisko M."/>
            <person name="Yi Z."/>
            <person name="Salas-Leiva J.S."/>
            <person name="Gallot-Lavallee L."/>
            <person name="Kops G.J.P.L."/>
            <person name="Archibald J.M."/>
            <person name="Simpson A.G.B."/>
            <person name="Roger A.J."/>
        </authorList>
    </citation>
    <scope>NUCLEOTIDE SEQUENCE</scope>
    <source>
        <strain evidence="1">BICM</strain>
    </source>
</reference>
<evidence type="ECO:0000313" key="2">
    <source>
        <dbReference type="Proteomes" id="UP000717585"/>
    </source>
</evidence>
<dbReference type="Proteomes" id="UP000717585">
    <property type="component" value="Unassembled WGS sequence"/>
</dbReference>
<protein>
    <submittedName>
        <fullName evidence="1">Uncharacterized protein</fullName>
    </submittedName>
</protein>
<gene>
    <name evidence="1" type="ORF">J8273_2004</name>
</gene>
<evidence type="ECO:0000313" key="1">
    <source>
        <dbReference type="EMBL" id="KAG9396273.1"/>
    </source>
</evidence>